<sequence>MKKWLFASLLTLSVGALAACSSDEATSSKSTTEGTTNKLEQIQEDGVITIGLEGTFPPFSYHDETGKLTGFEYEIADQIAKDLGVEAEYVETKWDSLIAGLDTDKYDFVINNISITDERKEKYDFTIPYMKSVATLAVHSDSDIASLEDFSGKKAAQTVTSNFAQDARDLGAEIVPTENLTSSIELVLQKRADGTIHDRVTFLTYLKEQPDAPIKLIDGETSSSEIALILNQNNEEFRDALNDIITERLEDGTFAKISEKYFNENVMIQ</sequence>
<feature type="domain" description="Solute-binding protein family 3/N-terminal" evidence="5">
    <location>
        <begin position="47"/>
        <end position="265"/>
    </location>
</feature>
<dbReference type="SUPFAM" id="SSF53850">
    <property type="entry name" value="Periplasmic binding protein-like II"/>
    <property type="match status" value="1"/>
</dbReference>
<proteinExistence type="predicted"/>
<dbReference type="PANTHER" id="PTHR35936">
    <property type="entry name" value="MEMBRANE-BOUND LYTIC MUREIN TRANSGLYCOSYLASE F"/>
    <property type="match status" value="1"/>
</dbReference>
<keyword evidence="3" id="KW-0449">Lipoprotein</keyword>
<evidence type="ECO:0000256" key="3">
    <source>
        <dbReference type="ARBA" id="ARBA00023288"/>
    </source>
</evidence>
<keyword evidence="2" id="KW-0564">Palmitate</keyword>
<evidence type="ECO:0000313" key="7">
    <source>
        <dbReference type="Proteomes" id="UP000274033"/>
    </source>
</evidence>
<evidence type="ECO:0000256" key="4">
    <source>
        <dbReference type="SAM" id="SignalP"/>
    </source>
</evidence>
<gene>
    <name evidence="6" type="ORF">EBB45_03775</name>
</gene>
<dbReference type="OrthoDB" id="9775197at2"/>
<comment type="caution">
    <text evidence="6">The sequence shown here is derived from an EMBL/GenBank/DDBJ whole genome shotgun (WGS) entry which is preliminary data.</text>
</comment>
<keyword evidence="7" id="KW-1185">Reference proteome</keyword>
<reference evidence="6 7" key="1">
    <citation type="journal article" date="2013" name="J. Microbiol.">
        <title>Lysinibacillus chungkukjangi sp. nov., isolated from Chungkukjang, Korean fermented soybean food.</title>
        <authorList>
            <person name="Kim S.J."/>
            <person name="Jang Y.H."/>
            <person name="Hamada M."/>
            <person name="Ahn J.H."/>
            <person name="Weon H.Y."/>
            <person name="Suzuki K."/>
            <person name="Whang K.S."/>
            <person name="Kwon S.W."/>
        </authorList>
    </citation>
    <scope>NUCLEOTIDE SEQUENCE [LARGE SCALE GENOMIC DNA]</scope>
    <source>
        <strain evidence="6 7">MCCC 1A12701</strain>
    </source>
</reference>
<name>A0A3N9UV20_9BACI</name>
<accession>A0A3N9UV20</accession>
<keyword evidence="1 4" id="KW-0732">Signal</keyword>
<dbReference type="PANTHER" id="PTHR35936:SF34">
    <property type="entry name" value="ABC TRANSPORTER EXTRACELLULAR-BINDING PROTEIN YCKB-RELATED"/>
    <property type="match status" value="1"/>
</dbReference>
<dbReference type="RefSeq" id="WP_124762798.1">
    <property type="nucleotide sequence ID" value="NZ_JAFBDY010000002.1"/>
</dbReference>
<evidence type="ECO:0000313" key="6">
    <source>
        <dbReference type="EMBL" id="RQW75746.1"/>
    </source>
</evidence>
<dbReference type="InterPro" id="IPR001638">
    <property type="entry name" value="Solute-binding_3/MltF_N"/>
</dbReference>
<protein>
    <submittedName>
        <fullName evidence="6">Amino acid ABC transporter substrate-binding protein</fullName>
    </submittedName>
</protein>
<feature type="chain" id="PRO_5039319141" evidence="4">
    <location>
        <begin position="19"/>
        <end position="269"/>
    </location>
</feature>
<evidence type="ECO:0000256" key="1">
    <source>
        <dbReference type="ARBA" id="ARBA00022729"/>
    </source>
</evidence>
<dbReference type="Gene3D" id="3.40.190.10">
    <property type="entry name" value="Periplasmic binding protein-like II"/>
    <property type="match status" value="2"/>
</dbReference>
<dbReference type="Pfam" id="PF00497">
    <property type="entry name" value="SBP_bac_3"/>
    <property type="match status" value="1"/>
</dbReference>
<dbReference type="EMBL" id="RRCT01000002">
    <property type="protein sequence ID" value="RQW75746.1"/>
    <property type="molecule type" value="Genomic_DNA"/>
</dbReference>
<dbReference type="Proteomes" id="UP000274033">
    <property type="component" value="Unassembled WGS sequence"/>
</dbReference>
<evidence type="ECO:0000256" key="2">
    <source>
        <dbReference type="ARBA" id="ARBA00023139"/>
    </source>
</evidence>
<evidence type="ECO:0000259" key="5">
    <source>
        <dbReference type="SMART" id="SM00062"/>
    </source>
</evidence>
<organism evidence="6 7">
    <name type="scientific">Lysinibacillus composti</name>
    <dbReference type="NCBI Taxonomy" id="720633"/>
    <lineage>
        <taxon>Bacteria</taxon>
        <taxon>Bacillati</taxon>
        <taxon>Bacillota</taxon>
        <taxon>Bacilli</taxon>
        <taxon>Bacillales</taxon>
        <taxon>Bacillaceae</taxon>
        <taxon>Lysinibacillus</taxon>
    </lineage>
</organism>
<dbReference type="AlphaFoldDB" id="A0A3N9UV20"/>
<feature type="signal peptide" evidence="4">
    <location>
        <begin position="1"/>
        <end position="18"/>
    </location>
</feature>
<dbReference type="SMART" id="SM00062">
    <property type="entry name" value="PBPb"/>
    <property type="match status" value="1"/>
</dbReference>
<dbReference type="PROSITE" id="PS51257">
    <property type="entry name" value="PROKAR_LIPOPROTEIN"/>
    <property type="match status" value="1"/>
</dbReference>